<reference evidence="4" key="2">
    <citation type="submission" date="2025-08" db="UniProtKB">
        <authorList>
            <consortium name="Ensembl"/>
        </authorList>
    </citation>
    <scope>IDENTIFICATION</scope>
</reference>
<dbReference type="InterPro" id="IPR014710">
    <property type="entry name" value="RmlC-like_jellyroll"/>
</dbReference>
<evidence type="ECO:0000313" key="5">
    <source>
        <dbReference type="Proteomes" id="UP000694680"/>
    </source>
</evidence>
<dbReference type="Proteomes" id="UP000694680">
    <property type="component" value="Chromosome 15"/>
</dbReference>
<keyword evidence="5" id="KW-1185">Reference proteome</keyword>
<dbReference type="OrthoDB" id="271433at2759"/>
<dbReference type="RefSeq" id="XP_028324568.1">
    <property type="nucleotide sequence ID" value="XM_028468767.1"/>
</dbReference>
<keyword evidence="2" id="KW-0560">Oxidoreductase</keyword>
<reference evidence="4" key="1">
    <citation type="submission" date="2020-06" db="EMBL/GenBank/DDBJ databases">
        <authorList>
            <consortium name="Wellcome Sanger Institute Data Sharing"/>
        </authorList>
    </citation>
    <scope>NUCLEOTIDE SEQUENCE [LARGE SCALE GENOMIC DNA]</scope>
</reference>
<dbReference type="AlphaFoldDB" id="A0A8C5H1G6"/>
<dbReference type="SUPFAM" id="SSF51182">
    <property type="entry name" value="RmlC-like cupins"/>
    <property type="match status" value="1"/>
</dbReference>
<name>A0A8C5H1G6_GOUWI</name>
<dbReference type="CDD" id="cd20289">
    <property type="entry name" value="cupin_ADO"/>
    <property type="match status" value="1"/>
</dbReference>
<dbReference type="InterPro" id="IPR012864">
    <property type="entry name" value="PCO/ADO"/>
</dbReference>
<dbReference type="GO" id="GO:0016702">
    <property type="term" value="F:oxidoreductase activity, acting on single donors with incorporation of molecular oxygen, incorporation of two atoms of oxygen"/>
    <property type="evidence" value="ECO:0007669"/>
    <property type="project" value="InterPro"/>
</dbReference>
<dbReference type="PANTHER" id="PTHR22966">
    <property type="entry name" value="2-AMINOETHANETHIOL DIOXYGENASE"/>
    <property type="match status" value="1"/>
</dbReference>
<evidence type="ECO:0000313" key="4">
    <source>
        <dbReference type="Ensembl" id="ENSGWIP00000038546.1"/>
    </source>
</evidence>
<reference evidence="4" key="3">
    <citation type="submission" date="2025-09" db="UniProtKB">
        <authorList>
            <consortium name="Ensembl"/>
        </authorList>
    </citation>
    <scope>IDENTIFICATION</scope>
</reference>
<evidence type="ECO:0000256" key="1">
    <source>
        <dbReference type="ARBA" id="ARBA00022723"/>
    </source>
</evidence>
<accession>A0A8C5H1G6</accession>
<dbReference type="PANTHER" id="PTHR22966:SF61">
    <property type="entry name" value="2-AMINOETHANETHIOL DIOXYGENASE"/>
    <property type="match status" value="1"/>
</dbReference>
<dbReference type="InterPro" id="IPR011051">
    <property type="entry name" value="RmlC_Cupin_sf"/>
</dbReference>
<dbReference type="GO" id="GO:0046872">
    <property type="term" value="F:metal ion binding"/>
    <property type="evidence" value="ECO:0007669"/>
    <property type="project" value="UniProtKB-KW"/>
</dbReference>
<keyword evidence="3" id="KW-0408">Iron</keyword>
<sequence length="226" mass="25366">MASVVQRLARQARLTFTFPPRVGEEPGRFFLENLAELRRMMFEVQAADLRLVPVPQRAESCSVPVSYMHICETEQFSMGVFLLRPGASIPLHDHPDMHGLLRVLYGTVRLSCLDRPVPVQYAVRGPPLLRSVLRSSALYTEHSGPCVLHPDRDNLHRVEVVDGPSAFLDILAPPYDPDQGRDCHYYRVLGGPEPAVSGTEVWVTEVPQPEEFRCGGEQYQGPPVRL</sequence>
<protein>
    <submittedName>
        <fullName evidence="4">2-aminoethanethiol dioxygenase-like</fullName>
    </submittedName>
</protein>
<dbReference type="Pfam" id="PF07847">
    <property type="entry name" value="PCO_ADO"/>
    <property type="match status" value="1"/>
</dbReference>
<gene>
    <name evidence="4" type="primary">LOC114476820</name>
</gene>
<dbReference type="GO" id="GO:0005739">
    <property type="term" value="C:mitochondrion"/>
    <property type="evidence" value="ECO:0007669"/>
    <property type="project" value="TreeGrafter"/>
</dbReference>
<dbReference type="Gene3D" id="2.60.120.10">
    <property type="entry name" value="Jelly Rolls"/>
    <property type="match status" value="1"/>
</dbReference>
<keyword evidence="1" id="KW-0479">Metal-binding</keyword>
<organism evidence="4 5">
    <name type="scientific">Gouania willdenowi</name>
    <name type="common">Blunt-snouted clingfish</name>
    <name type="synonym">Lepadogaster willdenowi</name>
    <dbReference type="NCBI Taxonomy" id="441366"/>
    <lineage>
        <taxon>Eukaryota</taxon>
        <taxon>Metazoa</taxon>
        <taxon>Chordata</taxon>
        <taxon>Craniata</taxon>
        <taxon>Vertebrata</taxon>
        <taxon>Euteleostomi</taxon>
        <taxon>Actinopterygii</taxon>
        <taxon>Neopterygii</taxon>
        <taxon>Teleostei</taxon>
        <taxon>Neoteleostei</taxon>
        <taxon>Acanthomorphata</taxon>
        <taxon>Ovalentaria</taxon>
        <taxon>Blenniimorphae</taxon>
        <taxon>Blenniiformes</taxon>
        <taxon>Gobiesocoidei</taxon>
        <taxon>Gobiesocidae</taxon>
        <taxon>Gobiesocinae</taxon>
        <taxon>Gouania</taxon>
    </lineage>
</organism>
<proteinExistence type="predicted"/>
<dbReference type="Ensembl" id="ENSGWIT00000041961.1">
    <property type="protein sequence ID" value="ENSGWIP00000038546.1"/>
    <property type="gene ID" value="ENSGWIG00000019714.1"/>
</dbReference>
<evidence type="ECO:0000256" key="3">
    <source>
        <dbReference type="ARBA" id="ARBA00023004"/>
    </source>
</evidence>
<dbReference type="GeneID" id="114476820"/>
<evidence type="ECO:0000256" key="2">
    <source>
        <dbReference type="ARBA" id="ARBA00023002"/>
    </source>
</evidence>